<dbReference type="InterPro" id="IPR036565">
    <property type="entry name" value="Mur-like_cat_sf"/>
</dbReference>
<dbReference type="EMBL" id="FQUS01000006">
    <property type="protein sequence ID" value="SHF21607.1"/>
    <property type="molecule type" value="Genomic_DNA"/>
</dbReference>
<keyword evidence="8" id="KW-1185">Reference proteome</keyword>
<accession>A0A1M4ZUW0</accession>
<evidence type="ECO:0000259" key="6">
    <source>
        <dbReference type="Pfam" id="PF08245"/>
    </source>
</evidence>
<evidence type="ECO:0000256" key="3">
    <source>
        <dbReference type="ARBA" id="ARBA00022840"/>
    </source>
</evidence>
<dbReference type="PANTHER" id="PTHR43024:SF1">
    <property type="entry name" value="UDP-N-ACETYLMURAMOYL-TRIPEPTIDE--D-ALANYL-D-ALANINE LIGASE"/>
    <property type="match status" value="1"/>
</dbReference>
<feature type="domain" description="Mur ligase central" evidence="6">
    <location>
        <begin position="216"/>
        <end position="403"/>
    </location>
</feature>
<evidence type="ECO:0000313" key="8">
    <source>
        <dbReference type="Proteomes" id="UP000184041"/>
    </source>
</evidence>
<dbReference type="PANTHER" id="PTHR43024">
    <property type="entry name" value="UDP-N-ACETYLMURAMOYL-TRIPEPTIDE--D-ALANYL-D-ALANINE LIGASE"/>
    <property type="match status" value="1"/>
</dbReference>
<dbReference type="InterPro" id="IPR004101">
    <property type="entry name" value="Mur_ligase_C"/>
</dbReference>
<dbReference type="Proteomes" id="UP000184041">
    <property type="component" value="Unassembled WGS sequence"/>
</dbReference>
<dbReference type="SUPFAM" id="SSF53244">
    <property type="entry name" value="MurD-like peptide ligases, peptide-binding domain"/>
    <property type="match status" value="1"/>
</dbReference>
<evidence type="ECO:0000313" key="7">
    <source>
        <dbReference type="EMBL" id="SHF21607.1"/>
    </source>
</evidence>
<dbReference type="STRING" id="1194090.SAMN05443144_106138"/>
<reference evidence="7 8" key="1">
    <citation type="submission" date="2016-11" db="EMBL/GenBank/DDBJ databases">
        <authorList>
            <person name="Jaros S."/>
            <person name="Januszkiewicz K."/>
            <person name="Wedrychowicz H."/>
        </authorList>
    </citation>
    <scope>NUCLEOTIDE SEQUENCE [LARGE SCALE GENOMIC DNA]</scope>
    <source>
        <strain evidence="7 8">DSM 21986</strain>
    </source>
</reference>
<evidence type="ECO:0000256" key="1">
    <source>
        <dbReference type="ARBA" id="ARBA00022598"/>
    </source>
</evidence>
<gene>
    <name evidence="7" type="ORF">SAMN05443144_106138</name>
</gene>
<organism evidence="7 8">
    <name type="scientific">Fodinibius roseus</name>
    <dbReference type="NCBI Taxonomy" id="1194090"/>
    <lineage>
        <taxon>Bacteria</taxon>
        <taxon>Pseudomonadati</taxon>
        <taxon>Balneolota</taxon>
        <taxon>Balneolia</taxon>
        <taxon>Balneolales</taxon>
        <taxon>Balneolaceae</taxon>
        <taxon>Fodinibius</taxon>
    </lineage>
</organism>
<dbReference type="GO" id="GO:0016881">
    <property type="term" value="F:acid-amino acid ligase activity"/>
    <property type="evidence" value="ECO:0007669"/>
    <property type="project" value="InterPro"/>
</dbReference>
<dbReference type="OrthoDB" id="9801978at2"/>
<evidence type="ECO:0000256" key="2">
    <source>
        <dbReference type="ARBA" id="ARBA00022741"/>
    </source>
</evidence>
<dbReference type="InterPro" id="IPR051046">
    <property type="entry name" value="MurCDEF_CellWall_CoF430Synth"/>
</dbReference>
<feature type="transmembrane region" description="Helical" evidence="4">
    <location>
        <begin position="6"/>
        <end position="24"/>
    </location>
</feature>
<sequence length="557" mass="62706">MNWYLNIINGLILLFVIVMVRHTILRGRYFLHIFQQSGYKPGEFWQWLMQHWNQRVITPEHVLYNVVIAILLFFLSTTITGSAAIIILTLFGISWFGPFDYYRGEKPKKPLVFTPRMIRLTIPFVLFASILPVLTSYIAFTGQIPFVRAQLNTDILYSADIYILSFGWVLGNALVPFFIFIAALITKPVETYVHRHFIRLAKQKLERMPDLTVIAITGSYGKTSTKFMVRDLLGERFSVCATPGSYNTPMGICKVINNDLEAYHQILVLEMGARYEGNIDELCDIAEPDIAVITNVGIAHLETFGSREAIARTKSTLVRRTRPGGTAVLNADDERVASMADLRDDLDIIYVGLHNGEIRASHIQYDQEGMRFIAAAGDESETFTTRLLGAHNVRNMLLAIGVARSFGMRLTTMAMAAARMEPVEHRLELKQQGGLTIIDDAFNSNPAGAKNAVDILSRFDSGRRIIITPGMIELGDIQEEKNRSFGRQIGEAELELVILVGKKQTEPIREGIRSTGFDIENVRTVQSLSEANRLMQEFAQPGDVVLYENDLPDSFDE</sequence>
<dbReference type="GO" id="GO:0005524">
    <property type="term" value="F:ATP binding"/>
    <property type="evidence" value="ECO:0007669"/>
    <property type="project" value="UniProtKB-KW"/>
</dbReference>
<keyword evidence="4" id="KW-1133">Transmembrane helix</keyword>
<evidence type="ECO:0000259" key="5">
    <source>
        <dbReference type="Pfam" id="PF02875"/>
    </source>
</evidence>
<protein>
    <submittedName>
        <fullName evidence="7">UDP-N-acetylmuramoyl-tripeptide--D-alanyl-D-alanine ligase</fullName>
    </submittedName>
</protein>
<dbReference type="Gene3D" id="3.90.190.20">
    <property type="entry name" value="Mur ligase, C-terminal domain"/>
    <property type="match status" value="1"/>
</dbReference>
<keyword evidence="1 7" id="KW-0436">Ligase</keyword>
<name>A0A1M4ZUW0_9BACT</name>
<feature type="transmembrane region" description="Helical" evidence="4">
    <location>
        <begin position="64"/>
        <end position="97"/>
    </location>
</feature>
<proteinExistence type="predicted"/>
<dbReference type="SUPFAM" id="SSF53623">
    <property type="entry name" value="MurD-like peptide ligases, catalytic domain"/>
    <property type="match status" value="1"/>
</dbReference>
<dbReference type="AlphaFoldDB" id="A0A1M4ZUW0"/>
<keyword evidence="4" id="KW-0472">Membrane</keyword>
<evidence type="ECO:0000256" key="4">
    <source>
        <dbReference type="SAM" id="Phobius"/>
    </source>
</evidence>
<dbReference type="Pfam" id="PF02875">
    <property type="entry name" value="Mur_ligase_C"/>
    <property type="match status" value="1"/>
</dbReference>
<feature type="transmembrane region" description="Helical" evidence="4">
    <location>
        <begin position="161"/>
        <end position="185"/>
    </location>
</feature>
<keyword evidence="4" id="KW-0812">Transmembrane</keyword>
<dbReference type="InterPro" id="IPR036615">
    <property type="entry name" value="Mur_ligase_C_dom_sf"/>
</dbReference>
<feature type="transmembrane region" description="Helical" evidence="4">
    <location>
        <begin position="117"/>
        <end position="140"/>
    </location>
</feature>
<dbReference type="RefSeq" id="WP_073061610.1">
    <property type="nucleotide sequence ID" value="NZ_FQUS01000006.1"/>
</dbReference>
<dbReference type="Gene3D" id="3.40.1190.10">
    <property type="entry name" value="Mur-like, catalytic domain"/>
    <property type="match status" value="1"/>
</dbReference>
<dbReference type="Pfam" id="PF08245">
    <property type="entry name" value="Mur_ligase_M"/>
    <property type="match status" value="1"/>
</dbReference>
<keyword evidence="3" id="KW-0067">ATP-binding</keyword>
<feature type="domain" description="Mur ligase C-terminal" evidence="5">
    <location>
        <begin position="425"/>
        <end position="546"/>
    </location>
</feature>
<keyword evidence="2" id="KW-0547">Nucleotide-binding</keyword>
<dbReference type="InterPro" id="IPR013221">
    <property type="entry name" value="Mur_ligase_cen"/>
</dbReference>